<feature type="domain" description="Major facilitator superfamily (MFS) profile" evidence="8">
    <location>
        <begin position="49"/>
        <end position="457"/>
    </location>
</feature>
<feature type="transmembrane region" description="Helical" evidence="7">
    <location>
        <begin position="372"/>
        <end position="395"/>
    </location>
</feature>
<feature type="transmembrane region" description="Helical" evidence="7">
    <location>
        <begin position="501"/>
        <end position="525"/>
    </location>
</feature>
<dbReference type="PANTHER" id="PTHR43791:SF5">
    <property type="entry name" value="MAJOR FACILITATOR SUPERFAMILY (MFS) PROFILE DOMAIN-CONTAINING PROTEIN"/>
    <property type="match status" value="1"/>
</dbReference>
<feature type="transmembrane region" description="Helical" evidence="7">
    <location>
        <begin position="209"/>
        <end position="229"/>
    </location>
</feature>
<dbReference type="GO" id="GO:0022857">
    <property type="term" value="F:transmembrane transporter activity"/>
    <property type="evidence" value="ECO:0007669"/>
    <property type="project" value="InterPro"/>
</dbReference>
<keyword evidence="4 7" id="KW-1133">Transmembrane helix</keyword>
<evidence type="ECO:0000313" key="9">
    <source>
        <dbReference type="EMBL" id="KAG9686526.1"/>
    </source>
</evidence>
<dbReference type="InterPro" id="IPR011701">
    <property type="entry name" value="MFS"/>
</dbReference>
<evidence type="ECO:0000256" key="5">
    <source>
        <dbReference type="ARBA" id="ARBA00023136"/>
    </source>
</evidence>
<evidence type="ECO:0000256" key="7">
    <source>
        <dbReference type="SAM" id="Phobius"/>
    </source>
</evidence>
<dbReference type="EMBL" id="JAHFXF010000507">
    <property type="protein sequence ID" value="KAG9686526.1"/>
    <property type="molecule type" value="Genomic_DNA"/>
</dbReference>
<name>A0A9P8ECJ6_AURME</name>
<evidence type="ECO:0000256" key="3">
    <source>
        <dbReference type="ARBA" id="ARBA00022692"/>
    </source>
</evidence>
<keyword evidence="3 7" id="KW-0812">Transmembrane</keyword>
<dbReference type="PANTHER" id="PTHR43791">
    <property type="entry name" value="PERMEASE-RELATED"/>
    <property type="match status" value="1"/>
</dbReference>
<dbReference type="SUPFAM" id="SSF103473">
    <property type="entry name" value="MFS general substrate transporter"/>
    <property type="match status" value="1"/>
</dbReference>
<feature type="transmembrane region" description="Helical" evidence="7">
    <location>
        <begin position="176"/>
        <end position="197"/>
    </location>
</feature>
<evidence type="ECO:0000259" key="8">
    <source>
        <dbReference type="PROSITE" id="PS50850"/>
    </source>
</evidence>
<dbReference type="AlphaFoldDB" id="A0A9P8ECJ6"/>
<dbReference type="InterPro" id="IPR058581">
    <property type="entry name" value="TM_HPP"/>
</dbReference>
<dbReference type="FunFam" id="1.20.1250.20:FF:000013">
    <property type="entry name" value="MFS general substrate transporter"/>
    <property type="match status" value="1"/>
</dbReference>
<evidence type="ECO:0000256" key="1">
    <source>
        <dbReference type="ARBA" id="ARBA00004141"/>
    </source>
</evidence>
<feature type="compositionally biased region" description="Polar residues" evidence="6">
    <location>
        <begin position="681"/>
        <end position="699"/>
    </location>
</feature>
<evidence type="ECO:0000313" key="10">
    <source>
        <dbReference type="Proteomes" id="UP000779574"/>
    </source>
</evidence>
<evidence type="ECO:0000256" key="4">
    <source>
        <dbReference type="ARBA" id="ARBA00022989"/>
    </source>
</evidence>
<dbReference type="Gene3D" id="1.20.1250.20">
    <property type="entry name" value="MFS general substrate transporter like domains"/>
    <property type="match status" value="2"/>
</dbReference>
<reference evidence="9" key="1">
    <citation type="journal article" date="2021" name="J Fungi (Basel)">
        <title>Virulence traits and population genomics of the black yeast Aureobasidium melanogenum.</title>
        <authorList>
            <person name="Cernosa A."/>
            <person name="Sun X."/>
            <person name="Gostincar C."/>
            <person name="Fang C."/>
            <person name="Gunde-Cimerman N."/>
            <person name="Song Z."/>
        </authorList>
    </citation>
    <scope>NUCLEOTIDE SEQUENCE</scope>
    <source>
        <strain evidence="9">EXF-9911</strain>
    </source>
</reference>
<proteinExistence type="predicted"/>
<comment type="caution">
    <text evidence="9">The sequence shown here is derived from an EMBL/GenBank/DDBJ whole genome shotgun (WGS) entry which is preliminary data.</text>
</comment>
<dbReference type="Pfam" id="PF07690">
    <property type="entry name" value="MFS_1"/>
    <property type="match status" value="1"/>
</dbReference>
<feature type="transmembrane region" description="Helical" evidence="7">
    <location>
        <begin position="627"/>
        <end position="652"/>
    </location>
</feature>
<dbReference type="InterPro" id="IPR036259">
    <property type="entry name" value="MFS_trans_sf"/>
</dbReference>
<gene>
    <name evidence="9" type="ORF">KCU76_g10964</name>
</gene>
<reference evidence="9" key="2">
    <citation type="submission" date="2021-08" db="EMBL/GenBank/DDBJ databases">
        <authorList>
            <person name="Gostincar C."/>
            <person name="Sun X."/>
            <person name="Song Z."/>
            <person name="Gunde-Cimerman N."/>
        </authorList>
    </citation>
    <scope>NUCLEOTIDE SEQUENCE</scope>
    <source>
        <strain evidence="9">EXF-9911</strain>
    </source>
</reference>
<sequence>MATIEKNDLGDSKLEYVEDLEKTNTTWDDRPTLDPELDRRITRKFDTHVVPWLFGLWLLAFIDRSNIGNTRIDGLATDLKLNGDTFNIALAVFYVPYIMVDVPSNLVLKYFQAGYYLPGLIIGWGLVGMCMGFVKSYTGLIVTRFFLGLMEGGLLGGMIIYLAMFYKRHQLMFRIGLFYCAAPLSGAIGGLLATGLAKIHTSGYKGWPFIFFVEGGITVLFGILTIFFLPHTPAESRFLTEEEKAGAALRMHLDSHGSDAADDVRNETFSWHWVRMAFLNWNTVLLSLNFFAIITPIYSYSLFLPTIIKSLGYKAVHAQLLTVPPNVGAFLSVLLVTWLSDKYRMRGPFMLAGLTIAIGGYIMLISNNHHNIQYGGTFLVAAGIFPCSPLVMGWLANNLAPHYVRATGTGAQIMIANCAAFIATFTYLSKDAPRYITGHAINIVTPLLLPTMHPRILTALDYDIDTHLNRLIPHSRISRLPKPISRFLGYRSEEYKEPARLVVVFWSFLGSLLGLLIIGALFKYAPGLRKWHPPIMIASLGASAILDYNAIRTPLAQPRNAILGQTFSALTGVIVHKLFHLNSDWENLQWVAGAVACAVCSAIMATTNTVHPPGGATAVLATTNAEIIAMGWIFVPFVLMSSSIMLTLACLINNVQRAYPVYWWTPENLRKETKVEDLEKVSSNNSQQVLSGQSMARTSNVDPDSVVISPHHLYIPDSFDLDGDELAVLSRLQARLRWDAAMDERPRAYSNSS</sequence>
<organism evidence="9 10">
    <name type="scientific">Aureobasidium melanogenum</name>
    <name type="common">Aureobasidium pullulans var. melanogenum</name>
    <dbReference type="NCBI Taxonomy" id="46634"/>
    <lineage>
        <taxon>Eukaryota</taxon>
        <taxon>Fungi</taxon>
        <taxon>Dikarya</taxon>
        <taxon>Ascomycota</taxon>
        <taxon>Pezizomycotina</taxon>
        <taxon>Dothideomycetes</taxon>
        <taxon>Dothideomycetidae</taxon>
        <taxon>Dothideales</taxon>
        <taxon>Saccotheciaceae</taxon>
        <taxon>Aureobasidium</taxon>
    </lineage>
</organism>
<feature type="transmembrane region" description="Helical" evidence="7">
    <location>
        <begin position="49"/>
        <end position="67"/>
    </location>
</feature>
<feature type="transmembrane region" description="Helical" evidence="7">
    <location>
        <begin position="318"/>
        <end position="337"/>
    </location>
</feature>
<feature type="transmembrane region" description="Helical" evidence="7">
    <location>
        <begin position="278"/>
        <end position="298"/>
    </location>
</feature>
<keyword evidence="5 7" id="KW-0472">Membrane</keyword>
<feature type="transmembrane region" description="Helical" evidence="7">
    <location>
        <begin position="587"/>
        <end position="607"/>
    </location>
</feature>
<evidence type="ECO:0000256" key="6">
    <source>
        <dbReference type="SAM" id="MobiDB-lite"/>
    </source>
</evidence>
<feature type="transmembrane region" description="Helical" evidence="7">
    <location>
        <begin position="349"/>
        <end position="366"/>
    </location>
</feature>
<feature type="transmembrane region" description="Helical" evidence="7">
    <location>
        <begin position="87"/>
        <end position="108"/>
    </location>
</feature>
<evidence type="ECO:0000256" key="2">
    <source>
        <dbReference type="ARBA" id="ARBA00022448"/>
    </source>
</evidence>
<dbReference type="InterPro" id="IPR020846">
    <property type="entry name" value="MFS_dom"/>
</dbReference>
<protein>
    <submittedName>
        <fullName evidence="9">MFS general substrate transporter</fullName>
    </submittedName>
</protein>
<feature type="region of interest" description="Disordered" evidence="6">
    <location>
        <begin position="680"/>
        <end position="699"/>
    </location>
</feature>
<comment type="subcellular location">
    <subcellularLocation>
        <location evidence="1">Membrane</location>
        <topology evidence="1">Multi-pass membrane protein</topology>
    </subcellularLocation>
</comment>
<dbReference type="Pfam" id="PF04982">
    <property type="entry name" value="TM_HPP"/>
    <property type="match status" value="1"/>
</dbReference>
<keyword evidence="2" id="KW-0813">Transport</keyword>
<dbReference type="Proteomes" id="UP000779574">
    <property type="component" value="Unassembled WGS sequence"/>
</dbReference>
<feature type="non-terminal residue" evidence="9">
    <location>
        <position position="1"/>
    </location>
</feature>
<feature type="transmembrane region" description="Helical" evidence="7">
    <location>
        <begin position="115"/>
        <end position="134"/>
    </location>
</feature>
<dbReference type="PROSITE" id="PS50850">
    <property type="entry name" value="MFS"/>
    <property type="match status" value="1"/>
</dbReference>
<dbReference type="GO" id="GO:0016020">
    <property type="term" value="C:membrane"/>
    <property type="evidence" value="ECO:0007669"/>
    <property type="project" value="UniProtKB-SubCell"/>
</dbReference>
<feature type="transmembrane region" description="Helical" evidence="7">
    <location>
        <begin position="140"/>
        <end position="164"/>
    </location>
</feature>
<accession>A0A9P8ECJ6</accession>
<dbReference type="FunFam" id="1.20.1250.20:FF:000018">
    <property type="entry name" value="MFS transporter permease"/>
    <property type="match status" value="1"/>
</dbReference>